<dbReference type="InterPro" id="IPR034294">
    <property type="entry name" value="Aquaporin_transptr"/>
</dbReference>
<organism evidence="9 10">
    <name type="scientific">Lottia gigantea</name>
    <name type="common">Giant owl limpet</name>
    <dbReference type="NCBI Taxonomy" id="225164"/>
    <lineage>
        <taxon>Eukaryota</taxon>
        <taxon>Metazoa</taxon>
        <taxon>Spiralia</taxon>
        <taxon>Lophotrochozoa</taxon>
        <taxon>Mollusca</taxon>
        <taxon>Gastropoda</taxon>
        <taxon>Patellogastropoda</taxon>
        <taxon>Lottioidea</taxon>
        <taxon>Lottiidae</taxon>
        <taxon>Lottia</taxon>
    </lineage>
</organism>
<evidence type="ECO:0000256" key="8">
    <source>
        <dbReference type="SAM" id="Phobius"/>
    </source>
</evidence>
<dbReference type="STRING" id="225164.V4AIJ5"/>
<evidence type="ECO:0000256" key="1">
    <source>
        <dbReference type="ARBA" id="ARBA00004141"/>
    </source>
</evidence>
<gene>
    <name evidence="9" type="ORF">LOTGIDRAFT_156476</name>
</gene>
<keyword evidence="5 8" id="KW-1133">Transmembrane helix</keyword>
<keyword evidence="3 7" id="KW-0813">Transport</keyword>
<dbReference type="OrthoDB" id="3222at2759"/>
<comment type="subcellular location">
    <subcellularLocation>
        <location evidence="1">Membrane</location>
        <topology evidence="1">Multi-pass membrane protein</topology>
    </subcellularLocation>
</comment>
<evidence type="ECO:0000256" key="5">
    <source>
        <dbReference type="ARBA" id="ARBA00022989"/>
    </source>
</evidence>
<dbReference type="KEGG" id="lgi:LOTGIDRAFT_156476"/>
<evidence type="ECO:0000256" key="3">
    <source>
        <dbReference type="ARBA" id="ARBA00022448"/>
    </source>
</evidence>
<dbReference type="InterPro" id="IPR000425">
    <property type="entry name" value="MIP"/>
</dbReference>
<dbReference type="GO" id="GO:0005886">
    <property type="term" value="C:plasma membrane"/>
    <property type="evidence" value="ECO:0007669"/>
    <property type="project" value="TreeGrafter"/>
</dbReference>
<dbReference type="GeneID" id="20237011"/>
<evidence type="ECO:0000256" key="4">
    <source>
        <dbReference type="ARBA" id="ARBA00022692"/>
    </source>
</evidence>
<feature type="transmembrane region" description="Helical" evidence="8">
    <location>
        <begin position="187"/>
        <end position="206"/>
    </location>
</feature>
<dbReference type="InterPro" id="IPR022357">
    <property type="entry name" value="MIP_CS"/>
</dbReference>
<comment type="similarity">
    <text evidence="2 7">Belongs to the MIP/aquaporin (TC 1.A.8) family.</text>
</comment>
<reference evidence="9 10" key="1">
    <citation type="journal article" date="2013" name="Nature">
        <title>Insights into bilaterian evolution from three spiralian genomes.</title>
        <authorList>
            <person name="Simakov O."/>
            <person name="Marletaz F."/>
            <person name="Cho S.J."/>
            <person name="Edsinger-Gonzales E."/>
            <person name="Havlak P."/>
            <person name="Hellsten U."/>
            <person name="Kuo D.H."/>
            <person name="Larsson T."/>
            <person name="Lv J."/>
            <person name="Arendt D."/>
            <person name="Savage R."/>
            <person name="Osoegawa K."/>
            <person name="de Jong P."/>
            <person name="Grimwood J."/>
            <person name="Chapman J.A."/>
            <person name="Shapiro H."/>
            <person name="Aerts A."/>
            <person name="Otillar R.P."/>
            <person name="Terry A.Y."/>
            <person name="Boore J.L."/>
            <person name="Grigoriev I.V."/>
            <person name="Lindberg D.R."/>
            <person name="Seaver E.C."/>
            <person name="Weisblat D.A."/>
            <person name="Putnam N.H."/>
            <person name="Rokhsar D.S."/>
        </authorList>
    </citation>
    <scope>NUCLEOTIDE SEQUENCE [LARGE SCALE GENOMIC DNA]</scope>
</reference>
<evidence type="ECO:0000256" key="7">
    <source>
        <dbReference type="RuleBase" id="RU000477"/>
    </source>
</evidence>
<dbReference type="Gene3D" id="1.20.1080.10">
    <property type="entry name" value="Glycerol uptake facilitator protein"/>
    <property type="match status" value="1"/>
</dbReference>
<evidence type="ECO:0000256" key="2">
    <source>
        <dbReference type="ARBA" id="ARBA00006175"/>
    </source>
</evidence>
<dbReference type="CTD" id="20237011"/>
<dbReference type="AlphaFoldDB" id="V4AIJ5"/>
<dbReference type="Proteomes" id="UP000030746">
    <property type="component" value="Unassembled WGS sequence"/>
</dbReference>
<dbReference type="PANTHER" id="PTHR19139">
    <property type="entry name" value="AQUAPORIN TRANSPORTER"/>
    <property type="match status" value="1"/>
</dbReference>
<feature type="transmembrane region" description="Helical" evidence="8">
    <location>
        <begin position="107"/>
        <end position="132"/>
    </location>
</feature>
<feature type="transmembrane region" description="Helical" evidence="8">
    <location>
        <begin position="232"/>
        <end position="253"/>
    </location>
</feature>
<dbReference type="Pfam" id="PF00230">
    <property type="entry name" value="MIP"/>
    <property type="match status" value="1"/>
</dbReference>
<feature type="transmembrane region" description="Helical" evidence="8">
    <location>
        <begin position="152"/>
        <end position="175"/>
    </location>
</feature>
<sequence>MESDSERLPINVPKGESNIPLVSIFETYVRPCIAEFVGVSFFVFIGTMVVQDSSGLPDKDFRANAVAIALCHGMTIAVLVIALGSISGAHVNPAVTLAIAICGEIKPLLAVCYFFSQIVGGMVGAAFTRAVLPDSMYTQFGGGAHDLATTEHVGEAILCEMLLTTVLVLVILLVAVDPRTKTELAPLAIGMAVTVDIFAGIFVTGASMNPARSFGPAIAMTVFKNAIWKHHYVYWIGPALGSILAALIYKLGLGSASKRLILKEE</sequence>
<dbReference type="OMA" id="PAMVANH"/>
<dbReference type="FunFam" id="1.20.1080.10:FF:000019">
    <property type="entry name" value="AQuaPorin or aquaglyceroporin related"/>
    <property type="match status" value="1"/>
</dbReference>
<dbReference type="PROSITE" id="PS00221">
    <property type="entry name" value="MIP"/>
    <property type="match status" value="1"/>
</dbReference>
<feature type="transmembrane region" description="Helical" evidence="8">
    <location>
        <begin position="63"/>
        <end position="86"/>
    </location>
</feature>
<keyword evidence="4 7" id="KW-0812">Transmembrane</keyword>
<name>V4AIJ5_LOTGI</name>
<dbReference type="SUPFAM" id="SSF81338">
    <property type="entry name" value="Aquaporin-like"/>
    <property type="match status" value="1"/>
</dbReference>
<dbReference type="GO" id="GO:0015250">
    <property type="term" value="F:water channel activity"/>
    <property type="evidence" value="ECO:0007669"/>
    <property type="project" value="TreeGrafter"/>
</dbReference>
<evidence type="ECO:0008006" key="11">
    <source>
        <dbReference type="Google" id="ProtNLM"/>
    </source>
</evidence>
<dbReference type="InterPro" id="IPR023271">
    <property type="entry name" value="Aquaporin-like"/>
</dbReference>
<keyword evidence="10" id="KW-1185">Reference proteome</keyword>
<evidence type="ECO:0000256" key="6">
    <source>
        <dbReference type="ARBA" id="ARBA00023136"/>
    </source>
</evidence>
<accession>V4AIJ5</accession>
<feature type="transmembrane region" description="Helical" evidence="8">
    <location>
        <begin position="32"/>
        <end position="51"/>
    </location>
</feature>
<evidence type="ECO:0000313" key="10">
    <source>
        <dbReference type="Proteomes" id="UP000030746"/>
    </source>
</evidence>
<dbReference type="PANTHER" id="PTHR19139:SF284">
    <property type="entry name" value="AQUAPORIN"/>
    <property type="match status" value="1"/>
</dbReference>
<proteinExistence type="inferred from homology"/>
<protein>
    <recommendedName>
        <fullName evidence="11">Aquaporin</fullName>
    </recommendedName>
</protein>
<keyword evidence="6 8" id="KW-0472">Membrane</keyword>
<dbReference type="RefSeq" id="XP_009045361.1">
    <property type="nucleotide sequence ID" value="XM_009047113.1"/>
</dbReference>
<evidence type="ECO:0000313" key="9">
    <source>
        <dbReference type="EMBL" id="ESP03879.1"/>
    </source>
</evidence>
<dbReference type="HOGENOM" id="CLU_020019_3_5_1"/>
<dbReference type="EMBL" id="KB199905">
    <property type="protein sequence ID" value="ESP03879.1"/>
    <property type="molecule type" value="Genomic_DNA"/>
</dbReference>
<dbReference type="PRINTS" id="PR00783">
    <property type="entry name" value="MINTRINSICP"/>
</dbReference>